<evidence type="ECO:0000259" key="3">
    <source>
        <dbReference type="Pfam" id="PF02574"/>
    </source>
</evidence>
<keyword evidence="2" id="KW-0808">Transferase</keyword>
<evidence type="ECO:0000256" key="2">
    <source>
        <dbReference type="ARBA" id="ARBA00022679"/>
    </source>
</evidence>
<dbReference type="EMBL" id="GU567978">
    <property type="protein sequence ID" value="ADI22188.1"/>
    <property type="molecule type" value="Genomic_DNA"/>
</dbReference>
<evidence type="ECO:0000313" key="4">
    <source>
        <dbReference type="EMBL" id="ADI22188.1"/>
    </source>
</evidence>
<organism evidence="4">
    <name type="scientific">uncultured gamma proteobacterium HF0200_34B07</name>
    <dbReference type="NCBI Taxonomy" id="723571"/>
    <lineage>
        <taxon>Bacteria</taxon>
        <taxon>Pseudomonadati</taxon>
        <taxon>Pseudomonadota</taxon>
        <taxon>Gammaproteobacteria</taxon>
        <taxon>environmental samples</taxon>
    </lineage>
</organism>
<dbReference type="InterPro" id="IPR003726">
    <property type="entry name" value="HCY_dom"/>
</dbReference>
<dbReference type="AlphaFoldDB" id="E7C414"/>
<accession>E7C414</accession>
<proteinExistence type="predicted"/>
<evidence type="ECO:0000256" key="1">
    <source>
        <dbReference type="ARBA" id="ARBA00022603"/>
    </source>
</evidence>
<protein>
    <recommendedName>
        <fullName evidence="3">Hcy-binding domain-containing protein</fullName>
    </recommendedName>
</protein>
<dbReference type="SUPFAM" id="SSF82282">
    <property type="entry name" value="Homocysteine S-methyltransferase"/>
    <property type="match status" value="1"/>
</dbReference>
<feature type="domain" description="Hcy-binding" evidence="3">
    <location>
        <begin position="6"/>
        <end position="77"/>
    </location>
</feature>
<keyword evidence="1" id="KW-0489">Methyltransferase</keyword>
<dbReference type="Pfam" id="PF02574">
    <property type="entry name" value="S-methyl_trans"/>
    <property type="match status" value="1"/>
</dbReference>
<sequence>MHTEVSHVDSCLDVAEEMWVVPVGVYAHSSNYVGGKWIFNNVISSVDYATAAQGWRNRGVRVIGGACGVGPTHIRALITKE</sequence>
<dbReference type="GO" id="GO:0032259">
    <property type="term" value="P:methylation"/>
    <property type="evidence" value="ECO:0007669"/>
    <property type="project" value="UniProtKB-KW"/>
</dbReference>
<dbReference type="InterPro" id="IPR036589">
    <property type="entry name" value="HCY_dom_sf"/>
</dbReference>
<dbReference type="GO" id="GO:0008168">
    <property type="term" value="F:methyltransferase activity"/>
    <property type="evidence" value="ECO:0007669"/>
    <property type="project" value="UniProtKB-KW"/>
</dbReference>
<reference evidence="4" key="1">
    <citation type="submission" date="2010-01" db="EMBL/GenBank/DDBJ databases">
        <title>Genome fragments of uncultured bacteria from the North Pacific subtropical Gyre.</title>
        <authorList>
            <person name="Pham V.D."/>
            <person name="Delong E.F."/>
        </authorList>
    </citation>
    <scope>NUCLEOTIDE SEQUENCE</scope>
</reference>
<name>E7C414_9GAMM</name>
<dbReference type="Gene3D" id="3.20.20.330">
    <property type="entry name" value="Homocysteine-binding-like domain"/>
    <property type="match status" value="1"/>
</dbReference>